<organism evidence="6 7">
    <name type="scientific">Williamsia sterculiae</name>
    <dbReference type="NCBI Taxonomy" id="1344003"/>
    <lineage>
        <taxon>Bacteria</taxon>
        <taxon>Bacillati</taxon>
        <taxon>Actinomycetota</taxon>
        <taxon>Actinomycetes</taxon>
        <taxon>Mycobacteriales</taxon>
        <taxon>Nocardiaceae</taxon>
        <taxon>Williamsia</taxon>
    </lineage>
</organism>
<dbReference type="Proteomes" id="UP000186218">
    <property type="component" value="Unassembled WGS sequence"/>
</dbReference>
<comment type="similarity">
    <text evidence="1 3">Belongs to the type-B carboxylesterase/lipase family.</text>
</comment>
<dbReference type="STRING" id="1344003.SAMN05445060_2980"/>
<evidence type="ECO:0000256" key="4">
    <source>
        <dbReference type="SAM" id="MobiDB-lite"/>
    </source>
</evidence>
<dbReference type="PROSITE" id="PS00122">
    <property type="entry name" value="CARBOXYLESTERASE_B_1"/>
    <property type="match status" value="1"/>
</dbReference>
<reference evidence="6 7" key="1">
    <citation type="submission" date="2017-01" db="EMBL/GenBank/DDBJ databases">
        <authorList>
            <person name="Mah S.A."/>
            <person name="Swanson W.J."/>
            <person name="Moy G.W."/>
            <person name="Vacquier V.D."/>
        </authorList>
    </citation>
    <scope>NUCLEOTIDE SEQUENCE [LARGE SCALE GENOMIC DNA]</scope>
    <source>
        <strain evidence="6 7">CPCC 203464</strain>
    </source>
</reference>
<accession>A0A1N7GQ06</accession>
<dbReference type="EMBL" id="FTNT01000009">
    <property type="protein sequence ID" value="SIS14619.1"/>
    <property type="molecule type" value="Genomic_DNA"/>
</dbReference>
<dbReference type="InterPro" id="IPR019826">
    <property type="entry name" value="Carboxylesterase_B_AS"/>
</dbReference>
<evidence type="ECO:0000256" key="2">
    <source>
        <dbReference type="ARBA" id="ARBA00022801"/>
    </source>
</evidence>
<dbReference type="InterPro" id="IPR029058">
    <property type="entry name" value="AB_hydrolase_fold"/>
</dbReference>
<feature type="compositionally biased region" description="Pro residues" evidence="4">
    <location>
        <begin position="78"/>
        <end position="87"/>
    </location>
</feature>
<sequence>MSGHGTLMTMADDAVTAGATVAIDSGVVRGRQVTTTAGRIHAFLNVPFAAPLTGATRFAAPQPVQPWSGERDATEPGPTAPQTPYLPPTSSLLPDSIVPGDEFLNLSVWTPDPAAPGLPVMVWIHGGAFVRGGHRIPTYDGSAFARDGVICVGINYRLGALGFLSLPDAPDNRGLLDQIAALHWVRENIAAFGGDPDRVTVVGESAGAMSIAALLASPLAQGLFRRAVLQSGNPLTAAEVPDARLVAAEYAAIVGCDPTAAALGEVPTDALLAAQVAMAAALVAEPDPARWGATIIDRGLTVMSMFPTVDGTVIDEVPRNVIRDGGGTGVDVLAGATRDEFRFFLVPSGLAAQVTDDMVPALLGRFGLDPATATDHEPRQPGATPGDVLCEILTEHAFGAPTTELVETVGGRGGDQAWQYEFAWPSPIADLRACHALELGFVFDTLGTAAPLAGPNPPQTLADEMHAAWVRFATTGDPGWAPVRAGGPVRVFGESV</sequence>
<evidence type="ECO:0000256" key="3">
    <source>
        <dbReference type="RuleBase" id="RU361235"/>
    </source>
</evidence>
<evidence type="ECO:0000259" key="5">
    <source>
        <dbReference type="Pfam" id="PF00135"/>
    </source>
</evidence>
<dbReference type="InterPro" id="IPR002018">
    <property type="entry name" value="CarbesteraseB"/>
</dbReference>
<dbReference type="SUPFAM" id="SSF53474">
    <property type="entry name" value="alpha/beta-Hydrolases"/>
    <property type="match status" value="1"/>
</dbReference>
<protein>
    <recommendedName>
        <fullName evidence="3">Carboxylic ester hydrolase</fullName>
        <ecNumber evidence="3">3.1.1.-</ecNumber>
    </recommendedName>
</protein>
<dbReference type="Gene3D" id="3.40.50.1820">
    <property type="entry name" value="alpha/beta hydrolase"/>
    <property type="match status" value="1"/>
</dbReference>
<dbReference type="Pfam" id="PF00135">
    <property type="entry name" value="COesterase"/>
    <property type="match status" value="1"/>
</dbReference>
<dbReference type="EC" id="3.1.1.-" evidence="3"/>
<keyword evidence="7" id="KW-1185">Reference proteome</keyword>
<dbReference type="AlphaFoldDB" id="A0A1N7GQ06"/>
<gene>
    <name evidence="6" type="ORF">SAMN05445060_2980</name>
</gene>
<dbReference type="GO" id="GO:0016787">
    <property type="term" value="F:hydrolase activity"/>
    <property type="evidence" value="ECO:0007669"/>
    <property type="project" value="UniProtKB-KW"/>
</dbReference>
<dbReference type="InterPro" id="IPR050309">
    <property type="entry name" value="Type-B_Carboxylest/Lipase"/>
</dbReference>
<name>A0A1N7GQ06_9NOCA</name>
<evidence type="ECO:0000313" key="7">
    <source>
        <dbReference type="Proteomes" id="UP000186218"/>
    </source>
</evidence>
<dbReference type="PANTHER" id="PTHR11559">
    <property type="entry name" value="CARBOXYLESTERASE"/>
    <property type="match status" value="1"/>
</dbReference>
<proteinExistence type="inferred from homology"/>
<feature type="domain" description="Carboxylesterase type B" evidence="5">
    <location>
        <begin position="19"/>
        <end position="478"/>
    </location>
</feature>
<evidence type="ECO:0000256" key="1">
    <source>
        <dbReference type="ARBA" id="ARBA00005964"/>
    </source>
</evidence>
<keyword evidence="2 3" id="KW-0378">Hydrolase</keyword>
<evidence type="ECO:0000313" key="6">
    <source>
        <dbReference type="EMBL" id="SIS14619.1"/>
    </source>
</evidence>
<feature type="region of interest" description="Disordered" evidence="4">
    <location>
        <begin position="60"/>
        <end position="90"/>
    </location>
</feature>